<dbReference type="Proteomes" id="UP000585665">
    <property type="component" value="Unassembled WGS sequence"/>
</dbReference>
<feature type="non-terminal residue" evidence="2">
    <location>
        <position position="127"/>
    </location>
</feature>
<proteinExistence type="predicted"/>
<keyword evidence="3" id="KW-1185">Reference proteome</keyword>
<sequence>MKKSVLTILALLIAMPAARAQEDGGDNAMLSRLLQRYLAVLQTSPDEASPACIDALKEMHKTQDQVTAEEGRTKDQDLEVARDVLASDTEDATQICGADAHRLCDGGKQSPALVAACQALRAGRPGH</sequence>
<organism evidence="2 3">
    <name type="scientific">Ameyamaea chiangmaiensis</name>
    <dbReference type="NCBI Taxonomy" id="442969"/>
    <lineage>
        <taxon>Bacteria</taxon>
        <taxon>Pseudomonadati</taxon>
        <taxon>Pseudomonadota</taxon>
        <taxon>Alphaproteobacteria</taxon>
        <taxon>Acetobacterales</taxon>
        <taxon>Acetobacteraceae</taxon>
        <taxon>Ameyamaea</taxon>
    </lineage>
</organism>
<dbReference type="EMBL" id="JABXXR010000022">
    <property type="protein sequence ID" value="NVN39967.1"/>
    <property type="molecule type" value="Genomic_DNA"/>
</dbReference>
<feature type="chain" id="PRO_5032609769" evidence="1">
    <location>
        <begin position="21"/>
        <end position="127"/>
    </location>
</feature>
<dbReference type="AlphaFoldDB" id="A0A850P5R3"/>
<evidence type="ECO:0000256" key="1">
    <source>
        <dbReference type="SAM" id="SignalP"/>
    </source>
</evidence>
<name>A0A850P5R3_9PROT</name>
<comment type="caution">
    <text evidence="2">The sequence shown here is derived from an EMBL/GenBank/DDBJ whole genome shotgun (WGS) entry which is preliminary data.</text>
</comment>
<feature type="signal peptide" evidence="1">
    <location>
        <begin position="1"/>
        <end position="20"/>
    </location>
</feature>
<accession>A0A850P5R3</accession>
<reference evidence="2 3" key="1">
    <citation type="submission" date="2020-06" db="EMBL/GenBank/DDBJ databases">
        <title>Description of novel acetic acid bacteria.</title>
        <authorList>
            <person name="Sombolestani A."/>
        </authorList>
    </citation>
    <scope>NUCLEOTIDE SEQUENCE [LARGE SCALE GENOMIC DNA]</scope>
    <source>
        <strain evidence="2 3">LMG 27010</strain>
    </source>
</reference>
<evidence type="ECO:0000313" key="3">
    <source>
        <dbReference type="Proteomes" id="UP000585665"/>
    </source>
</evidence>
<evidence type="ECO:0000313" key="2">
    <source>
        <dbReference type="EMBL" id="NVN39967.1"/>
    </source>
</evidence>
<gene>
    <name evidence="2" type="ORF">HUK82_05240</name>
</gene>
<dbReference type="RefSeq" id="WP_176612941.1">
    <property type="nucleotide sequence ID" value="NZ_JABXXR010000022.1"/>
</dbReference>
<protein>
    <submittedName>
        <fullName evidence="2">Uncharacterized protein</fullName>
    </submittedName>
</protein>
<keyword evidence="1" id="KW-0732">Signal</keyword>